<proteinExistence type="predicted"/>
<comment type="caution">
    <text evidence="2">The sequence shown here is derived from an EMBL/GenBank/DDBJ whole genome shotgun (WGS) entry which is preliminary data.</text>
</comment>
<feature type="compositionally biased region" description="Polar residues" evidence="1">
    <location>
        <begin position="72"/>
        <end position="81"/>
    </location>
</feature>
<organism evidence="2 3">
    <name type="scientific">Streptosporangium fragile</name>
    <dbReference type="NCBI Taxonomy" id="46186"/>
    <lineage>
        <taxon>Bacteria</taxon>
        <taxon>Bacillati</taxon>
        <taxon>Actinomycetota</taxon>
        <taxon>Actinomycetes</taxon>
        <taxon>Streptosporangiales</taxon>
        <taxon>Streptosporangiaceae</taxon>
        <taxon>Streptosporangium</taxon>
    </lineage>
</organism>
<name>A0ABN3VPW5_9ACTN</name>
<feature type="region of interest" description="Disordered" evidence="1">
    <location>
        <begin position="1"/>
        <end position="52"/>
    </location>
</feature>
<protein>
    <submittedName>
        <fullName evidence="2">Uncharacterized protein</fullName>
    </submittedName>
</protein>
<feature type="compositionally biased region" description="Polar residues" evidence="1">
    <location>
        <begin position="19"/>
        <end position="37"/>
    </location>
</feature>
<sequence>MLAARKPFPPAASRVANDARTSTRTLANPTADTNWRTTKPRVPLGSASHNIRIPNNSDRVRCGVRAFLDGTQNPAFRSQSPCPRASASWVSRKRKEWPS</sequence>
<evidence type="ECO:0000313" key="2">
    <source>
        <dbReference type="EMBL" id="GAA2846518.1"/>
    </source>
</evidence>
<evidence type="ECO:0000313" key="3">
    <source>
        <dbReference type="Proteomes" id="UP001500831"/>
    </source>
</evidence>
<gene>
    <name evidence="2" type="ORF">GCM10010517_03250</name>
</gene>
<dbReference type="Proteomes" id="UP001500831">
    <property type="component" value="Unassembled WGS sequence"/>
</dbReference>
<dbReference type="EMBL" id="BAAAVI010000001">
    <property type="protein sequence ID" value="GAA2846518.1"/>
    <property type="molecule type" value="Genomic_DNA"/>
</dbReference>
<accession>A0ABN3VPW5</accession>
<evidence type="ECO:0000256" key="1">
    <source>
        <dbReference type="SAM" id="MobiDB-lite"/>
    </source>
</evidence>
<keyword evidence="3" id="KW-1185">Reference proteome</keyword>
<feature type="region of interest" description="Disordered" evidence="1">
    <location>
        <begin position="72"/>
        <end position="99"/>
    </location>
</feature>
<reference evidence="2 3" key="1">
    <citation type="journal article" date="2019" name="Int. J. Syst. Evol. Microbiol.">
        <title>The Global Catalogue of Microorganisms (GCM) 10K type strain sequencing project: providing services to taxonomists for standard genome sequencing and annotation.</title>
        <authorList>
            <consortium name="The Broad Institute Genomics Platform"/>
            <consortium name="The Broad Institute Genome Sequencing Center for Infectious Disease"/>
            <person name="Wu L."/>
            <person name="Ma J."/>
        </authorList>
    </citation>
    <scope>NUCLEOTIDE SEQUENCE [LARGE SCALE GENOMIC DNA]</scope>
    <source>
        <strain evidence="2 3">JCM 6242</strain>
    </source>
</reference>